<sequence length="308" mass="35620">MSSVPGNQYVNLYFFKNGSVRKPEKIRRRKNEIEKLVSKKGKSCYYREKIIYTICGEPVTTLSKFVNNSPFVLVEPEDSFKPQKYSQIFIESLQEASNNQCSSRSSMNNSTHRKSLSTPAIPVRTRKSSESCVKFTTVIEEHSSDDEFCRESLTNNKRKEPSKQSYVKPLPQQSAKMKKEGIFAHCCVKAQPSQNLVIEPFIACNNDKITQTTPQDFKCAKERKKREEQDQKKREKVYKKAPIQKTGSTPVLFSCPREDFEDECEDPKLLSQHETAREQFFKKRNAMALKIKKSLDKKYGIELRHGEC</sequence>
<proteinExistence type="predicted"/>
<reference evidence="2" key="2">
    <citation type="submission" date="2022-10" db="EMBL/GenBank/DDBJ databases">
        <authorList>
            <consortium name="ENA_rothamsted_submissions"/>
            <consortium name="culmorum"/>
            <person name="King R."/>
        </authorList>
    </citation>
    <scope>NUCLEOTIDE SEQUENCE</scope>
</reference>
<evidence type="ECO:0000256" key="1">
    <source>
        <dbReference type="SAM" id="MobiDB-lite"/>
    </source>
</evidence>
<organism evidence="2 3">
    <name type="scientific">Chironomus riparius</name>
    <dbReference type="NCBI Taxonomy" id="315576"/>
    <lineage>
        <taxon>Eukaryota</taxon>
        <taxon>Metazoa</taxon>
        <taxon>Ecdysozoa</taxon>
        <taxon>Arthropoda</taxon>
        <taxon>Hexapoda</taxon>
        <taxon>Insecta</taxon>
        <taxon>Pterygota</taxon>
        <taxon>Neoptera</taxon>
        <taxon>Endopterygota</taxon>
        <taxon>Diptera</taxon>
        <taxon>Nematocera</taxon>
        <taxon>Chironomoidea</taxon>
        <taxon>Chironomidae</taxon>
        <taxon>Chironominae</taxon>
        <taxon>Chironomus</taxon>
    </lineage>
</organism>
<feature type="compositionally biased region" description="Polar residues" evidence="1">
    <location>
        <begin position="100"/>
        <end position="110"/>
    </location>
</feature>
<protein>
    <submittedName>
        <fullName evidence="2">Uncharacterized protein</fullName>
    </submittedName>
</protein>
<feature type="region of interest" description="Disordered" evidence="1">
    <location>
        <begin position="100"/>
        <end position="121"/>
    </location>
</feature>
<evidence type="ECO:0000313" key="2">
    <source>
        <dbReference type="EMBL" id="CAG9807743.1"/>
    </source>
</evidence>
<reference evidence="2" key="1">
    <citation type="submission" date="2022-01" db="EMBL/GenBank/DDBJ databases">
        <authorList>
            <person name="King R."/>
        </authorList>
    </citation>
    <scope>NUCLEOTIDE SEQUENCE</scope>
</reference>
<gene>
    <name evidence="2" type="ORF">CHIRRI_LOCUS10589</name>
</gene>
<dbReference type="EMBL" id="OU895879">
    <property type="protein sequence ID" value="CAG9807743.1"/>
    <property type="molecule type" value="Genomic_DNA"/>
</dbReference>
<keyword evidence="3" id="KW-1185">Reference proteome</keyword>
<evidence type="ECO:0000313" key="3">
    <source>
        <dbReference type="Proteomes" id="UP001153620"/>
    </source>
</evidence>
<accession>A0A9N9S3Z9</accession>
<name>A0A9N9S3Z9_9DIPT</name>
<dbReference type="Proteomes" id="UP001153620">
    <property type="component" value="Chromosome 3"/>
</dbReference>
<dbReference type="AlphaFoldDB" id="A0A9N9S3Z9"/>
<feature type="region of interest" description="Disordered" evidence="1">
    <location>
        <begin position="220"/>
        <end position="241"/>
    </location>
</feature>